<evidence type="ECO:0000313" key="1">
    <source>
        <dbReference type="EMBL" id="KAA5497027.1"/>
    </source>
</evidence>
<accession>A0A9P4DZT9</accession>
<dbReference type="Proteomes" id="UP000368418">
    <property type="component" value="Unassembled WGS sequence"/>
</dbReference>
<reference evidence="1 2" key="1">
    <citation type="journal article" date="2019" name="Nat. Med.">
        <title>A library of human gut bacterial isolates paired with longitudinal multiomics data enables mechanistic microbiome research.</title>
        <authorList>
            <person name="Poyet M."/>
            <person name="Groussin M."/>
            <person name="Gibbons S.M."/>
            <person name="Avila-Pacheco J."/>
            <person name="Jiang X."/>
            <person name="Kearney S.M."/>
            <person name="Perrotta A.R."/>
            <person name="Berdy B."/>
            <person name="Zhao S."/>
            <person name="Lieberman T.D."/>
            <person name="Swanson P.K."/>
            <person name="Smith M."/>
            <person name="Roesemann S."/>
            <person name="Alexander J.E."/>
            <person name="Rich S.A."/>
            <person name="Livny J."/>
            <person name="Vlamakis H."/>
            <person name="Clish C."/>
            <person name="Bullock K."/>
            <person name="Deik A."/>
            <person name="Scott J."/>
            <person name="Pierce K.A."/>
            <person name="Xavier R.J."/>
            <person name="Alm E.J."/>
        </authorList>
    </citation>
    <scope>NUCLEOTIDE SEQUENCE [LARGE SCALE GENOMIC DNA]</scope>
    <source>
        <strain evidence="1 2">BIOML-A19</strain>
    </source>
</reference>
<proteinExistence type="predicted"/>
<comment type="caution">
    <text evidence="1">The sequence shown here is derived from an EMBL/GenBank/DDBJ whole genome shotgun (WGS) entry which is preliminary data.</text>
</comment>
<feature type="non-terminal residue" evidence="1">
    <location>
        <position position="1"/>
    </location>
</feature>
<gene>
    <name evidence="1" type="ORF">F2Y31_15595</name>
</gene>
<protein>
    <submittedName>
        <fullName evidence="1">Uncharacterized protein</fullName>
    </submittedName>
</protein>
<name>A0A9P4DZT9_9BACE</name>
<organism evidence="1 2">
    <name type="scientific">Bacteroides caccae</name>
    <dbReference type="NCBI Taxonomy" id="47678"/>
    <lineage>
        <taxon>Bacteria</taxon>
        <taxon>Pseudomonadati</taxon>
        <taxon>Bacteroidota</taxon>
        <taxon>Bacteroidia</taxon>
        <taxon>Bacteroidales</taxon>
        <taxon>Bacteroidaceae</taxon>
        <taxon>Bacteroides</taxon>
    </lineage>
</organism>
<dbReference type="EMBL" id="VVYD01000015">
    <property type="protein sequence ID" value="KAA5497027.1"/>
    <property type="molecule type" value="Genomic_DNA"/>
</dbReference>
<sequence>NNKAPACESRGFVLKKKKVRILTHLHFRREEFYFYSLRHAEWKSGRASYLYIKNPNRIPAATAEPITPATFGPIACINR</sequence>
<evidence type="ECO:0000313" key="2">
    <source>
        <dbReference type="Proteomes" id="UP000368418"/>
    </source>
</evidence>
<dbReference type="AlphaFoldDB" id="A0A9P4DZT9"/>